<evidence type="ECO:0000313" key="1">
    <source>
        <dbReference type="EMBL" id="GLK78056.1"/>
    </source>
</evidence>
<dbReference type="EMBL" id="BSFK01000016">
    <property type="protein sequence ID" value="GLK78056.1"/>
    <property type="molecule type" value="Genomic_DNA"/>
</dbReference>
<comment type="caution">
    <text evidence="1">The sequence shown here is derived from an EMBL/GenBank/DDBJ whole genome shotgun (WGS) entry which is preliminary data.</text>
</comment>
<reference evidence="1" key="2">
    <citation type="submission" date="2023-01" db="EMBL/GenBank/DDBJ databases">
        <authorList>
            <person name="Sun Q."/>
            <person name="Evtushenko L."/>
        </authorList>
    </citation>
    <scope>NUCLEOTIDE SEQUENCE</scope>
    <source>
        <strain evidence="1">VKM B-2555</strain>
    </source>
</reference>
<evidence type="ECO:0000313" key="2">
    <source>
        <dbReference type="Proteomes" id="UP001143364"/>
    </source>
</evidence>
<accession>A0A9W6N5A6</accession>
<protein>
    <recommendedName>
        <fullName evidence="3">Phage tail protein</fullName>
    </recommendedName>
</protein>
<dbReference type="RefSeq" id="WP_271205875.1">
    <property type="nucleotide sequence ID" value="NZ_BSFK01000016.1"/>
</dbReference>
<keyword evidence="2" id="KW-1185">Reference proteome</keyword>
<evidence type="ECO:0008006" key="3">
    <source>
        <dbReference type="Google" id="ProtNLM"/>
    </source>
</evidence>
<name>A0A9W6N5A6_9HYPH</name>
<dbReference type="AlphaFoldDB" id="A0A9W6N5A6"/>
<reference evidence="1" key="1">
    <citation type="journal article" date="2014" name="Int. J. Syst. Evol. Microbiol.">
        <title>Complete genome sequence of Corynebacterium casei LMG S-19264T (=DSM 44701T), isolated from a smear-ripened cheese.</title>
        <authorList>
            <consortium name="US DOE Joint Genome Institute (JGI-PGF)"/>
            <person name="Walter F."/>
            <person name="Albersmeier A."/>
            <person name="Kalinowski J."/>
            <person name="Ruckert C."/>
        </authorList>
    </citation>
    <scope>NUCLEOTIDE SEQUENCE</scope>
    <source>
        <strain evidence="1">VKM B-2555</strain>
    </source>
</reference>
<gene>
    <name evidence="1" type="ORF">GCM10008171_33100</name>
</gene>
<proteinExistence type="predicted"/>
<dbReference type="Proteomes" id="UP001143364">
    <property type="component" value="Unassembled WGS sequence"/>
</dbReference>
<organism evidence="1 2">
    <name type="scientific">Methylopila jiangsuensis</name>
    <dbReference type="NCBI Taxonomy" id="586230"/>
    <lineage>
        <taxon>Bacteria</taxon>
        <taxon>Pseudomonadati</taxon>
        <taxon>Pseudomonadota</taxon>
        <taxon>Alphaproteobacteria</taxon>
        <taxon>Hyphomicrobiales</taxon>
        <taxon>Methylopilaceae</taxon>
        <taxon>Methylopila</taxon>
    </lineage>
</organism>
<sequence>MPAAIGAAIFAIGGTAGATLGATTIAGATLSSIVGNVVLSGVLLGAQLLLAPKPDLPKQDGNLMLKQGIPPAIYGYGRCRITGAYMAYELKGSTSHDVIAIHQGRIDAFERFWLHEDPVSFRDGDDGWVKSYKGRYAGSGVVKIHWRLGDVPETPYADMVAAFGAADIWTESHRLDGIASAHLSCESPSAKVVAKRYPFGLPQLSAVGRWRRVWDPRDPAQIETDPATWRWSRNPAVMLLDYLTKHPAGFGLPTASVFAPTIAWWLAAMNRCDEDVARKDGTTEPRYAAGGWFDAETPREKVIGALLRAMDGMLIGVGDGSFFLYAGDYQTPALVLDDSHIVDMDIRRGRKADERINRLLPEIASPDHGYNKVQLDPVDGASVDEGAPIVSRPVAAEWVTSYAQGYRLADIEMDRATAKVRGRLLVNSYGENLSGRRYFMLNSMESVDTRGLPCEVVDFRDNSLKNGTYEVEFVSVSPDRYSRWVAAMEGRRPAITADTEDDDIPVPPLPTLSVVRETVGGVTVAKISATNPPVEGWPNLTLSGRFRKVGTSSWRTMTAPNDTELRTLSDAVEDAVYEVQTAYGEADDSDTGDWSPIETITVVSDNAAPLAPVSIAAVDLDDRASVTAAASESANNRTLRIWRAGLGGSFGAATDVSGPLAITAGATRTWIDTTVSPAATYRYWATSENASGVRSGPTGPAEVTIPA</sequence>